<dbReference type="Proteomes" id="UP000198666">
    <property type="component" value="Unassembled WGS sequence"/>
</dbReference>
<evidence type="ECO:0000256" key="1">
    <source>
        <dbReference type="SAM" id="MobiDB-lite"/>
    </source>
</evidence>
<dbReference type="OrthoDB" id="2453115at2"/>
<dbReference type="RefSeq" id="WP_093727172.1">
    <property type="nucleotide sequence ID" value="NZ_FMZB01000005.1"/>
</dbReference>
<keyword evidence="3" id="KW-1185">Reference proteome</keyword>
<dbReference type="AlphaFoldDB" id="A0A1G6QGT6"/>
<organism evidence="2 3">
    <name type="scientific">Terribacillus halophilus</name>
    <dbReference type="NCBI Taxonomy" id="361279"/>
    <lineage>
        <taxon>Bacteria</taxon>
        <taxon>Bacillati</taxon>
        <taxon>Bacillota</taxon>
        <taxon>Bacilli</taxon>
        <taxon>Bacillales</taxon>
        <taxon>Bacillaceae</taxon>
        <taxon>Terribacillus</taxon>
    </lineage>
</organism>
<protein>
    <submittedName>
        <fullName evidence="2">Uncharacterized protein</fullName>
    </submittedName>
</protein>
<gene>
    <name evidence="2" type="ORF">SAMN05421663_10580</name>
</gene>
<dbReference type="STRING" id="361279.SAMN05421663_10580"/>
<evidence type="ECO:0000313" key="2">
    <source>
        <dbReference type="EMBL" id="SDC91692.1"/>
    </source>
</evidence>
<accession>A0A1G6QGT6</accession>
<sequence>MGENKKSTSPSEMEPKELPDVPALQDEFTRDFIQSEEPVKEGYYPFKSGTNNFTMDFPEDMIIIERGYSKGQNDGSEMMEISFLPEDIEVRDVLPTIMVHYYGFMSSEESSKESMSSRRKEELQFKSLGSDNEGKQYAEYADFTVGPYPGMAALIWNDNNQQIQISASVVCKEGLSEEDCERLAKPEKEKLLEIFRSIKLTAQEDE</sequence>
<proteinExistence type="predicted"/>
<name>A0A1G6QGT6_9BACI</name>
<dbReference type="EMBL" id="FMZB01000005">
    <property type="protein sequence ID" value="SDC91692.1"/>
    <property type="molecule type" value="Genomic_DNA"/>
</dbReference>
<evidence type="ECO:0000313" key="3">
    <source>
        <dbReference type="Proteomes" id="UP000198666"/>
    </source>
</evidence>
<feature type="region of interest" description="Disordered" evidence="1">
    <location>
        <begin position="1"/>
        <end position="25"/>
    </location>
</feature>
<reference evidence="3" key="1">
    <citation type="submission" date="2016-10" db="EMBL/GenBank/DDBJ databases">
        <authorList>
            <person name="Varghese N."/>
            <person name="Submissions S."/>
        </authorList>
    </citation>
    <scope>NUCLEOTIDE SEQUENCE [LARGE SCALE GENOMIC DNA]</scope>
    <source>
        <strain evidence="3">DSM 21620</strain>
    </source>
</reference>